<feature type="domain" description="EGF-like" evidence="13">
    <location>
        <begin position="116"/>
        <end position="156"/>
    </location>
</feature>
<evidence type="ECO:0000256" key="5">
    <source>
        <dbReference type="ARBA" id="ARBA00023136"/>
    </source>
</evidence>
<keyword evidence="6 10" id="KW-1015">Disulfide bond</keyword>
<dbReference type="Pfam" id="PF12947">
    <property type="entry name" value="EGF_3"/>
    <property type="match status" value="2"/>
</dbReference>
<evidence type="ECO:0000259" key="15">
    <source>
        <dbReference type="PROSITE" id="PS50963"/>
    </source>
</evidence>
<evidence type="ECO:0000256" key="9">
    <source>
        <dbReference type="ARBA" id="ARBA00023292"/>
    </source>
</evidence>
<evidence type="ECO:0000256" key="3">
    <source>
        <dbReference type="ARBA" id="ARBA00022692"/>
    </source>
</evidence>
<dbReference type="Gene3D" id="2.170.300.10">
    <property type="entry name" value="Tie2 ligand-binding domain superfamily"/>
    <property type="match status" value="1"/>
</dbReference>
<keyword evidence="7" id="KW-0675">Receptor</keyword>
<keyword evidence="17" id="KW-1185">Reference proteome</keyword>
<dbReference type="PRINTS" id="PR01265">
    <property type="entry name" value="LINKMODULE"/>
</dbReference>
<keyword evidence="3 12" id="KW-0812">Transmembrane</keyword>
<evidence type="ECO:0000256" key="4">
    <source>
        <dbReference type="ARBA" id="ARBA00022989"/>
    </source>
</evidence>
<keyword evidence="8" id="KW-0325">Glycoprotein</keyword>
<reference evidence="16" key="2">
    <citation type="submission" date="2025-05" db="UniProtKB">
        <authorList>
            <consortium name="Ensembl"/>
        </authorList>
    </citation>
    <scope>IDENTIFICATION</scope>
</reference>
<keyword evidence="2 10" id="KW-0245">EGF-like domain</keyword>
<dbReference type="Ensembl" id="ENSTRUT00000026171.3">
    <property type="protein sequence ID" value="ENSTRUP00000026066.3"/>
    <property type="gene ID" value="ENSTRUG00000010351.3"/>
</dbReference>
<evidence type="ECO:0000313" key="16">
    <source>
        <dbReference type="Ensembl" id="ENSTRUP00000026066.3"/>
    </source>
</evidence>
<dbReference type="GO" id="GO:0005540">
    <property type="term" value="F:hyaluronic acid binding"/>
    <property type="evidence" value="ECO:0007669"/>
    <property type="project" value="InterPro"/>
</dbReference>
<dbReference type="SMART" id="SM00445">
    <property type="entry name" value="LINK"/>
    <property type="match status" value="1"/>
</dbReference>
<dbReference type="PROSITE" id="PS50213">
    <property type="entry name" value="FAS1"/>
    <property type="match status" value="1"/>
</dbReference>
<comment type="caution">
    <text evidence="10">Lacks conserved residue(s) required for the propagation of feature annotation.</text>
</comment>
<dbReference type="PANTHER" id="PTHR24038:SF8">
    <property type="entry name" value="STABILIN-1"/>
    <property type="match status" value="1"/>
</dbReference>
<feature type="transmembrane region" description="Helical" evidence="12">
    <location>
        <begin position="485"/>
        <end position="505"/>
    </location>
</feature>
<dbReference type="OMA" id="TCKACSC"/>
<dbReference type="PROSITE" id="PS50026">
    <property type="entry name" value="EGF_3"/>
    <property type="match status" value="4"/>
</dbReference>
<organism evidence="16 17">
    <name type="scientific">Takifugu rubripes</name>
    <name type="common">Japanese pufferfish</name>
    <name type="synonym">Fugu rubripes</name>
    <dbReference type="NCBI Taxonomy" id="31033"/>
    <lineage>
        <taxon>Eukaryota</taxon>
        <taxon>Metazoa</taxon>
        <taxon>Chordata</taxon>
        <taxon>Craniata</taxon>
        <taxon>Vertebrata</taxon>
        <taxon>Euteleostomi</taxon>
        <taxon>Actinopterygii</taxon>
        <taxon>Neopterygii</taxon>
        <taxon>Teleostei</taxon>
        <taxon>Neoteleostei</taxon>
        <taxon>Acanthomorphata</taxon>
        <taxon>Eupercaria</taxon>
        <taxon>Tetraodontiformes</taxon>
        <taxon>Tetradontoidea</taxon>
        <taxon>Tetraodontidae</taxon>
        <taxon>Takifugu</taxon>
    </lineage>
</organism>
<dbReference type="SUPFAM" id="SSF82153">
    <property type="entry name" value="FAS1 domain"/>
    <property type="match status" value="1"/>
</dbReference>
<evidence type="ECO:0000256" key="12">
    <source>
        <dbReference type="SAM" id="Phobius"/>
    </source>
</evidence>
<dbReference type="PROSITE" id="PS01241">
    <property type="entry name" value="LINK_1"/>
    <property type="match status" value="1"/>
</dbReference>
<reference evidence="16 17" key="1">
    <citation type="journal article" date="2011" name="Genome Biol. Evol.">
        <title>Integration of the genetic map and genome assembly of fugu facilitates insights into distinct features of genome evolution in teleosts and mammals.</title>
        <authorList>
            <person name="Kai W."/>
            <person name="Kikuchi K."/>
            <person name="Tohari S."/>
            <person name="Chew A.K."/>
            <person name="Tay A."/>
            <person name="Fujiwara A."/>
            <person name="Hosoya S."/>
            <person name="Suetake H."/>
            <person name="Naruse K."/>
            <person name="Brenner S."/>
            <person name="Suzuki Y."/>
            <person name="Venkatesh B."/>
        </authorList>
    </citation>
    <scope>NUCLEOTIDE SEQUENCE [LARGE SCALE GENOMIC DNA]</scope>
</reference>
<dbReference type="SMART" id="SM00181">
    <property type="entry name" value="EGF"/>
    <property type="match status" value="5"/>
</dbReference>
<feature type="domain" description="FAS1" evidence="14">
    <location>
        <begin position="346"/>
        <end position="478"/>
    </location>
</feature>
<dbReference type="FunFam" id="2.10.25.10:FF:000040">
    <property type="entry name" value="Stabilin 2"/>
    <property type="match status" value="1"/>
</dbReference>
<dbReference type="InterPro" id="IPR000538">
    <property type="entry name" value="Link_dom"/>
</dbReference>
<proteinExistence type="predicted"/>
<dbReference type="InterPro" id="IPR036378">
    <property type="entry name" value="FAS1_dom_sf"/>
</dbReference>
<evidence type="ECO:0000256" key="8">
    <source>
        <dbReference type="ARBA" id="ARBA00023180"/>
    </source>
</evidence>
<evidence type="ECO:0000259" key="14">
    <source>
        <dbReference type="PROSITE" id="PS50213"/>
    </source>
</evidence>
<evidence type="ECO:0000256" key="10">
    <source>
        <dbReference type="PROSITE-ProRule" id="PRU00076"/>
    </source>
</evidence>
<feature type="domain" description="EGF-like" evidence="13">
    <location>
        <begin position="27"/>
        <end position="67"/>
    </location>
</feature>
<protein>
    <recommendedName>
        <fullName evidence="18">Stabilin 2</fullName>
    </recommendedName>
</protein>
<dbReference type="AlphaFoldDB" id="H2TN10"/>
<accession>H2TN10</accession>
<feature type="domain" description="EGF-like" evidence="13">
    <location>
        <begin position="157"/>
        <end position="199"/>
    </location>
</feature>
<keyword evidence="9" id="KW-0424">Laminin EGF-like domain</keyword>
<dbReference type="Proteomes" id="UP000005226">
    <property type="component" value="Chromosome 19"/>
</dbReference>
<dbReference type="Pfam" id="PF02469">
    <property type="entry name" value="Fasciclin"/>
    <property type="match status" value="1"/>
</dbReference>
<feature type="disulfide bond" evidence="10">
    <location>
        <begin position="102"/>
        <end position="111"/>
    </location>
</feature>
<feature type="disulfide bond" evidence="10">
    <location>
        <begin position="57"/>
        <end position="66"/>
    </location>
</feature>
<dbReference type="Ensembl" id="ENSTRUT00000079526.1">
    <property type="protein sequence ID" value="ENSTRUP00000069727.1"/>
    <property type="gene ID" value="ENSTRUG00000030180.1"/>
</dbReference>
<evidence type="ECO:0000256" key="7">
    <source>
        <dbReference type="ARBA" id="ARBA00023170"/>
    </source>
</evidence>
<dbReference type="Gene3D" id="2.10.25.10">
    <property type="entry name" value="Laminin"/>
    <property type="match status" value="2"/>
</dbReference>
<dbReference type="PROSITE" id="PS50963">
    <property type="entry name" value="LINK_2"/>
    <property type="match status" value="1"/>
</dbReference>
<dbReference type="InterPro" id="IPR016186">
    <property type="entry name" value="C-type_lectin-like/link_sf"/>
</dbReference>
<dbReference type="HOGENOM" id="CLU_001035_0_0_1"/>
<name>H2TN10_TAKRU</name>
<feature type="disulfide bond" evidence="11">
    <location>
        <begin position="279"/>
        <end position="300"/>
    </location>
</feature>
<dbReference type="GO" id="GO:0016020">
    <property type="term" value="C:membrane"/>
    <property type="evidence" value="ECO:0007669"/>
    <property type="project" value="UniProtKB-SubCell"/>
</dbReference>
<dbReference type="SUPFAM" id="SSF57196">
    <property type="entry name" value="EGF/Laminin"/>
    <property type="match status" value="1"/>
</dbReference>
<comment type="subcellular location">
    <subcellularLocation>
        <location evidence="1">Membrane</location>
        <topology evidence="1">Single-pass type I membrane protein</topology>
    </subcellularLocation>
</comment>
<dbReference type="FunFam" id="3.10.100.10:FF:000001">
    <property type="entry name" value="Hyaluronan proteoglycan link protein 1"/>
    <property type="match status" value="1"/>
</dbReference>
<dbReference type="Gene3D" id="2.30.180.10">
    <property type="entry name" value="FAS1 domain"/>
    <property type="match status" value="1"/>
</dbReference>
<evidence type="ECO:0000256" key="11">
    <source>
        <dbReference type="PROSITE-ProRule" id="PRU00323"/>
    </source>
</evidence>
<keyword evidence="4 12" id="KW-1133">Transmembrane helix</keyword>
<dbReference type="SUPFAM" id="SSF56436">
    <property type="entry name" value="C-type lectin-like"/>
    <property type="match status" value="1"/>
</dbReference>
<evidence type="ECO:0000256" key="2">
    <source>
        <dbReference type="ARBA" id="ARBA00022536"/>
    </source>
</evidence>
<sequence length="540" mass="59323">MVQKGCRRVCYFPSWIQKCCGNHYGRDCQVCPGGIESPCNNHGNCSDGILGSGKCTCNKGFKGSACDQCSAGYYGTNCTACDNCGKWGNCDDGIQGSGKCVCRQGWTGENCQLEIPPELCSEYNGGCHQNADCNQTGWTVNCTCQFGFQGDGFFCEPINRCIQEQNGGCSDFASCKFVGPNKRDCECLPGYVGNGVQCLEKVVPPVDRCLQDNGDCDPVATCKDLHYHAKTAGVFHLRSPSGKYKMNFSEADTACTNEGATLASFKQLGDAQQLGMHLCVAGWMDGGKVGYPICFPSLNCGENHVGLVMYRDPVPQSSKYDAYCYRLDDVSCVCPAGFVGDGYFCNGVLMNVLATNSNFSIFYQSLLDYSGSSSEGKELIDFLSHRTSEVTIFVPPNTGFAPNQTLSGRDLEYHISASQNRRTFKDLQNHHVIPTRLGYNLTISLGHNETHKMVNERLVLDWDIPASNGIIHIIEAPLMAPPVRVTISIFLLLMCILAGVGFSIFRRKTDAFRFHYFKVRERERETKLLPQIDCSHISTS</sequence>
<evidence type="ECO:0000256" key="6">
    <source>
        <dbReference type="ARBA" id="ARBA00023157"/>
    </source>
</evidence>
<evidence type="ECO:0000256" key="1">
    <source>
        <dbReference type="ARBA" id="ARBA00004479"/>
    </source>
</evidence>
<dbReference type="InterPro" id="IPR002049">
    <property type="entry name" value="LE_dom"/>
</dbReference>
<dbReference type="InterPro" id="IPR016187">
    <property type="entry name" value="CTDL_fold"/>
</dbReference>
<dbReference type="Gene3D" id="3.10.100.10">
    <property type="entry name" value="Mannose-Binding Protein A, subunit A"/>
    <property type="match status" value="1"/>
</dbReference>
<dbReference type="PROSITE" id="PS01186">
    <property type="entry name" value="EGF_2"/>
    <property type="match status" value="3"/>
</dbReference>
<dbReference type="GO" id="GO:0007155">
    <property type="term" value="P:cell adhesion"/>
    <property type="evidence" value="ECO:0007669"/>
    <property type="project" value="InterPro"/>
</dbReference>
<dbReference type="InterPro" id="IPR024731">
    <property type="entry name" value="NELL2-like_EGF"/>
</dbReference>
<dbReference type="CDD" id="cd00055">
    <property type="entry name" value="EGF_Lam"/>
    <property type="match status" value="1"/>
</dbReference>
<evidence type="ECO:0000313" key="17">
    <source>
        <dbReference type="Proteomes" id="UP000005226"/>
    </source>
</evidence>
<feature type="disulfide bond" evidence="11">
    <location>
        <begin position="255"/>
        <end position="324"/>
    </location>
</feature>
<dbReference type="PANTHER" id="PTHR24038">
    <property type="entry name" value="STABILIN"/>
    <property type="match status" value="1"/>
</dbReference>
<feature type="domain" description="Link" evidence="15">
    <location>
        <begin position="233"/>
        <end position="326"/>
    </location>
</feature>
<dbReference type="SMART" id="SM00554">
    <property type="entry name" value="FAS1"/>
    <property type="match status" value="1"/>
</dbReference>
<dbReference type="Pfam" id="PF00193">
    <property type="entry name" value="Xlink"/>
    <property type="match status" value="1"/>
</dbReference>
<dbReference type="InterPro" id="IPR000742">
    <property type="entry name" value="EGF"/>
</dbReference>
<dbReference type="InterPro" id="IPR000782">
    <property type="entry name" value="FAS1_domain"/>
</dbReference>
<keyword evidence="5 12" id="KW-0472">Membrane</keyword>
<evidence type="ECO:0000259" key="13">
    <source>
        <dbReference type="PROSITE" id="PS50026"/>
    </source>
</evidence>
<feature type="domain" description="EGF-like" evidence="13">
    <location>
        <begin position="74"/>
        <end position="112"/>
    </location>
</feature>
<dbReference type="GeneTree" id="ENSGT00940000157928"/>
<evidence type="ECO:0008006" key="18">
    <source>
        <dbReference type="Google" id="ProtNLM"/>
    </source>
</evidence>
<dbReference type="STRING" id="31033.ENSTRUP00000026066"/>
<dbReference type="PROSITE" id="PS00022">
    <property type="entry name" value="EGF_1"/>
    <property type="match status" value="2"/>
</dbReference>